<keyword evidence="5" id="KW-0805">Transcription regulation</keyword>
<dbReference type="Pfam" id="PF01035">
    <property type="entry name" value="DNA_binding_1"/>
    <property type="match status" value="1"/>
</dbReference>
<evidence type="ECO:0000256" key="5">
    <source>
        <dbReference type="ARBA" id="ARBA00023015"/>
    </source>
</evidence>
<dbReference type="GO" id="GO:0003908">
    <property type="term" value="F:methylated-DNA-[protein]-cysteine S-methyltransferase activity"/>
    <property type="evidence" value="ECO:0007669"/>
    <property type="project" value="UniProtKB-EC"/>
</dbReference>
<dbReference type="PROSITE" id="PS00374">
    <property type="entry name" value="MGMT"/>
    <property type="match status" value="1"/>
</dbReference>
<dbReference type="NCBIfam" id="TIGR00589">
    <property type="entry name" value="ogt"/>
    <property type="match status" value="1"/>
</dbReference>
<dbReference type="PANTHER" id="PTHR10815">
    <property type="entry name" value="METHYLATED-DNA--PROTEIN-CYSTEINE METHYLTRANSFERASE"/>
    <property type="match status" value="1"/>
</dbReference>
<dbReference type="Gene3D" id="1.10.10.60">
    <property type="entry name" value="Homeodomain-like"/>
    <property type="match status" value="1"/>
</dbReference>
<dbReference type="EC" id="2.1.1.63" evidence="10"/>
<organism evidence="10 11">
    <name type="scientific">Pseudomarimonas salicorniae</name>
    <dbReference type="NCBI Taxonomy" id="2933270"/>
    <lineage>
        <taxon>Bacteria</taxon>
        <taxon>Pseudomonadati</taxon>
        <taxon>Pseudomonadota</taxon>
        <taxon>Gammaproteobacteria</taxon>
        <taxon>Lysobacterales</taxon>
        <taxon>Lysobacteraceae</taxon>
        <taxon>Pseudomarimonas</taxon>
    </lineage>
</organism>
<evidence type="ECO:0000256" key="3">
    <source>
        <dbReference type="ARBA" id="ARBA00022679"/>
    </source>
</evidence>
<sequence length="280" mass="30169">MPVERATDSALCRLARQIIERPGESWPLSELAARHGLSAAAFQRRFVALFGVSPRQLRDAARMGQLKQALRAGRGVTEAIHEAGFGSTSRVYEPAQRDLGMTLSAYRKGAAGEEISWAARRTGLGWLLMAATARGVCFAQFGSGRHALLADLQREFPRARLTASSAGDALDAWIEALERHLAGRAPRPQLPLDLRGTAFQIQVWEFLVGLHEGETRSYGELAAALGRPRAARAAAAACAANRVAVLVPCHRVLRGDGSLGGYRWGEARKRALLRGEGVGA</sequence>
<keyword evidence="2 10" id="KW-0489">Methyltransferase</keyword>
<dbReference type="SUPFAM" id="SSF46767">
    <property type="entry name" value="Methylated DNA-protein cysteine methyltransferase, C-terminal domain"/>
    <property type="match status" value="1"/>
</dbReference>
<dbReference type="SMART" id="SM00342">
    <property type="entry name" value="HTH_ARAC"/>
    <property type="match status" value="1"/>
</dbReference>
<keyword evidence="4" id="KW-0227">DNA damage</keyword>
<dbReference type="SUPFAM" id="SSF46689">
    <property type="entry name" value="Homeodomain-like"/>
    <property type="match status" value="1"/>
</dbReference>
<evidence type="ECO:0000256" key="4">
    <source>
        <dbReference type="ARBA" id="ARBA00022763"/>
    </source>
</evidence>
<dbReference type="InterPro" id="IPR036631">
    <property type="entry name" value="MGMT_N_sf"/>
</dbReference>
<dbReference type="GO" id="GO:0032259">
    <property type="term" value="P:methylation"/>
    <property type="evidence" value="ECO:0007669"/>
    <property type="project" value="UniProtKB-KW"/>
</dbReference>
<keyword evidence="3 10" id="KW-0808">Transferase</keyword>
<protein>
    <submittedName>
        <fullName evidence="10">Methylated-DNA--[protein]-cysteine S-methyltransferase</fullName>
        <ecNumber evidence="10">2.1.1.63</ecNumber>
    </submittedName>
</protein>
<dbReference type="InterPro" id="IPR014048">
    <property type="entry name" value="MethylDNA_cys_MeTrfase_DNA-bd"/>
</dbReference>
<comment type="catalytic activity">
    <reaction evidence="8">
        <text>a 6-O-methyl-2'-deoxyguanosine in DNA + L-cysteinyl-[protein] = S-methyl-L-cysteinyl-[protein] + a 2'-deoxyguanosine in DNA</text>
        <dbReference type="Rhea" id="RHEA:24000"/>
        <dbReference type="Rhea" id="RHEA-COMP:10131"/>
        <dbReference type="Rhea" id="RHEA-COMP:10132"/>
        <dbReference type="Rhea" id="RHEA-COMP:11367"/>
        <dbReference type="Rhea" id="RHEA-COMP:11368"/>
        <dbReference type="ChEBI" id="CHEBI:29950"/>
        <dbReference type="ChEBI" id="CHEBI:82612"/>
        <dbReference type="ChEBI" id="CHEBI:85445"/>
        <dbReference type="ChEBI" id="CHEBI:85448"/>
        <dbReference type="EC" id="2.1.1.63"/>
    </reaction>
</comment>
<evidence type="ECO:0000256" key="1">
    <source>
        <dbReference type="ARBA" id="ARBA00001286"/>
    </source>
</evidence>
<dbReference type="InterPro" id="IPR001497">
    <property type="entry name" value="MethylDNA_cys_MeTrfase_AS"/>
</dbReference>
<dbReference type="InterPro" id="IPR009057">
    <property type="entry name" value="Homeodomain-like_sf"/>
</dbReference>
<reference evidence="10" key="1">
    <citation type="submission" date="2022-04" db="EMBL/GenBank/DDBJ databases">
        <title>Lysobacter sp. CAU 1642 isolated from sea sand.</title>
        <authorList>
            <person name="Kim W."/>
        </authorList>
    </citation>
    <scope>NUCLEOTIDE SEQUENCE</scope>
    <source>
        <strain evidence="10">CAU 1642</strain>
    </source>
</reference>
<dbReference type="Gene3D" id="1.10.10.10">
    <property type="entry name" value="Winged helix-like DNA-binding domain superfamily/Winged helix DNA-binding domain"/>
    <property type="match status" value="1"/>
</dbReference>
<evidence type="ECO:0000256" key="7">
    <source>
        <dbReference type="ARBA" id="ARBA00023204"/>
    </source>
</evidence>
<dbReference type="Proteomes" id="UP001431449">
    <property type="component" value="Unassembled WGS sequence"/>
</dbReference>
<dbReference type="Gene3D" id="3.30.160.70">
    <property type="entry name" value="Methylated DNA-protein cysteine methyltransferase domain"/>
    <property type="match status" value="1"/>
</dbReference>
<proteinExistence type="predicted"/>
<dbReference type="CDD" id="cd06445">
    <property type="entry name" value="ATase"/>
    <property type="match status" value="1"/>
</dbReference>
<evidence type="ECO:0000259" key="9">
    <source>
        <dbReference type="PROSITE" id="PS01124"/>
    </source>
</evidence>
<comment type="catalytic activity">
    <reaction evidence="1">
        <text>a 4-O-methyl-thymidine in DNA + L-cysteinyl-[protein] = a thymidine in DNA + S-methyl-L-cysteinyl-[protein]</text>
        <dbReference type="Rhea" id="RHEA:53428"/>
        <dbReference type="Rhea" id="RHEA-COMP:10131"/>
        <dbReference type="Rhea" id="RHEA-COMP:10132"/>
        <dbReference type="Rhea" id="RHEA-COMP:13555"/>
        <dbReference type="Rhea" id="RHEA-COMP:13556"/>
        <dbReference type="ChEBI" id="CHEBI:29950"/>
        <dbReference type="ChEBI" id="CHEBI:82612"/>
        <dbReference type="ChEBI" id="CHEBI:137386"/>
        <dbReference type="ChEBI" id="CHEBI:137387"/>
        <dbReference type="EC" id="2.1.1.63"/>
    </reaction>
</comment>
<dbReference type="InterPro" id="IPR018060">
    <property type="entry name" value="HTH_AraC"/>
</dbReference>
<dbReference type="InterPro" id="IPR036388">
    <property type="entry name" value="WH-like_DNA-bd_sf"/>
</dbReference>
<dbReference type="SUPFAM" id="SSF53155">
    <property type="entry name" value="Methylated DNA-protein cysteine methyltransferase domain"/>
    <property type="match status" value="1"/>
</dbReference>
<keyword evidence="6" id="KW-0804">Transcription</keyword>
<evidence type="ECO:0000256" key="6">
    <source>
        <dbReference type="ARBA" id="ARBA00023163"/>
    </source>
</evidence>
<dbReference type="PANTHER" id="PTHR10815:SF5">
    <property type="entry name" value="METHYLATED-DNA--PROTEIN-CYSTEINE METHYLTRANSFERASE"/>
    <property type="match status" value="1"/>
</dbReference>
<keyword evidence="11" id="KW-1185">Reference proteome</keyword>
<evidence type="ECO:0000256" key="2">
    <source>
        <dbReference type="ARBA" id="ARBA00022603"/>
    </source>
</evidence>
<evidence type="ECO:0000313" key="11">
    <source>
        <dbReference type="Proteomes" id="UP001431449"/>
    </source>
</evidence>
<keyword evidence="7" id="KW-0234">DNA repair</keyword>
<accession>A0ABT0GIY5</accession>
<dbReference type="RefSeq" id="WP_248209899.1">
    <property type="nucleotide sequence ID" value="NZ_JALNMH010000010.1"/>
</dbReference>
<comment type="caution">
    <text evidence="10">The sequence shown here is derived from an EMBL/GenBank/DDBJ whole genome shotgun (WGS) entry which is preliminary data.</text>
</comment>
<feature type="domain" description="HTH araC/xylS-type" evidence="9">
    <location>
        <begin position="12"/>
        <end position="109"/>
    </location>
</feature>
<evidence type="ECO:0000313" key="10">
    <source>
        <dbReference type="EMBL" id="MCK7594503.1"/>
    </source>
</evidence>
<dbReference type="EMBL" id="JALNMH010000010">
    <property type="protein sequence ID" value="MCK7594503.1"/>
    <property type="molecule type" value="Genomic_DNA"/>
</dbReference>
<dbReference type="InterPro" id="IPR036217">
    <property type="entry name" value="MethylDNA_cys_MeTrfase_DNAb"/>
</dbReference>
<evidence type="ECO:0000256" key="8">
    <source>
        <dbReference type="ARBA" id="ARBA00049348"/>
    </source>
</evidence>
<name>A0ABT0GIY5_9GAMM</name>
<gene>
    <name evidence="10" type="ORF">M0G41_12580</name>
</gene>
<dbReference type="Pfam" id="PF12833">
    <property type="entry name" value="HTH_18"/>
    <property type="match status" value="1"/>
</dbReference>
<dbReference type="PROSITE" id="PS01124">
    <property type="entry name" value="HTH_ARAC_FAMILY_2"/>
    <property type="match status" value="1"/>
</dbReference>